<keyword evidence="2" id="KW-0732">Signal</keyword>
<dbReference type="EMBL" id="JAGGJU010000001">
    <property type="protein sequence ID" value="MBP1848854.1"/>
    <property type="molecule type" value="Genomic_DNA"/>
</dbReference>
<comment type="caution">
    <text evidence="3">The sequence shown here is derived from an EMBL/GenBank/DDBJ whole genome shotgun (WGS) entry which is preliminary data.</text>
</comment>
<feature type="compositionally biased region" description="Low complexity" evidence="1">
    <location>
        <begin position="263"/>
        <end position="275"/>
    </location>
</feature>
<evidence type="ECO:0000313" key="3">
    <source>
        <dbReference type="EMBL" id="MBP1848854.1"/>
    </source>
</evidence>
<keyword evidence="4" id="KW-1185">Reference proteome</keyword>
<evidence type="ECO:0000313" key="4">
    <source>
        <dbReference type="Proteomes" id="UP000759443"/>
    </source>
</evidence>
<sequence length="375" mass="39848">MKVSLVTSAVLHGAALAWALLTLGAPASFDVADVEALPVDLVPISELTQIQQGDKKAPKAETSAPVPTKRPNDVPDAENVGENKIDMKSVPTPDAKPSNTESAKAPEAAEKVQPNKDQETNDIKDIIKEDTVAEPEKEIAKLEEPKPEVKPEPIPEKPAEPTPEPEAEAKPEESPLPDSVPVPAQRPTPPETPKPVEKTAEEKKPTPPEPPKAPDRKKDVKTQETAKSKSSKESKSLDDEVAALLNNTDPTAGGAKSSKDKAALGGKKTTGGSTLSQTEMDALRGQIAQNWSIIPGLADAADVRIRVQFQLDESGNVIGSPQVSATGGSSQTQQVLMGGARRAILKAQPFKNLPRDKYDAWSEVVVNFDPSDLAL</sequence>
<dbReference type="Proteomes" id="UP000759443">
    <property type="component" value="Unassembled WGS sequence"/>
</dbReference>
<evidence type="ECO:0000256" key="2">
    <source>
        <dbReference type="SAM" id="SignalP"/>
    </source>
</evidence>
<feature type="region of interest" description="Disordered" evidence="1">
    <location>
        <begin position="49"/>
        <end position="275"/>
    </location>
</feature>
<reference evidence="3 4" key="1">
    <citation type="submission" date="2021-03" db="EMBL/GenBank/DDBJ databases">
        <title>Genomic Encyclopedia of Type Strains, Phase IV (KMG-IV): sequencing the most valuable type-strain genomes for metagenomic binning, comparative biology and taxonomic classification.</title>
        <authorList>
            <person name="Goeker M."/>
        </authorList>
    </citation>
    <scope>NUCLEOTIDE SEQUENCE [LARGE SCALE GENOMIC DNA]</scope>
    <source>
        <strain evidence="3 4">DSM 21600</strain>
    </source>
</reference>
<feature type="signal peptide" evidence="2">
    <location>
        <begin position="1"/>
        <end position="19"/>
    </location>
</feature>
<feature type="compositionally biased region" description="Pro residues" evidence="1">
    <location>
        <begin position="178"/>
        <end position="193"/>
    </location>
</feature>
<proteinExistence type="predicted"/>
<name>A0ABS4DTA9_9HYPH</name>
<feature type="compositionally biased region" description="Basic and acidic residues" evidence="1">
    <location>
        <begin position="107"/>
        <end position="159"/>
    </location>
</feature>
<protein>
    <submittedName>
        <fullName evidence="3">Outer membrane biosynthesis protein TonB</fullName>
    </submittedName>
</protein>
<dbReference type="Gene3D" id="3.30.1150.10">
    <property type="match status" value="1"/>
</dbReference>
<dbReference type="RefSeq" id="WP_209941507.1">
    <property type="nucleotide sequence ID" value="NZ_JAGGJU010000001.1"/>
</dbReference>
<accession>A0ABS4DTA9</accession>
<feature type="chain" id="PRO_5046738783" evidence="2">
    <location>
        <begin position="20"/>
        <end position="375"/>
    </location>
</feature>
<gene>
    <name evidence="3" type="ORF">J2Z17_000271</name>
</gene>
<feature type="compositionally biased region" description="Basic and acidic residues" evidence="1">
    <location>
        <begin position="194"/>
        <end position="238"/>
    </location>
</feature>
<organism evidence="3 4">
    <name type="scientific">Rhizobium halophytocola</name>
    <dbReference type="NCBI Taxonomy" id="735519"/>
    <lineage>
        <taxon>Bacteria</taxon>
        <taxon>Pseudomonadati</taxon>
        <taxon>Pseudomonadota</taxon>
        <taxon>Alphaproteobacteria</taxon>
        <taxon>Hyphomicrobiales</taxon>
        <taxon>Rhizobiaceae</taxon>
        <taxon>Rhizobium/Agrobacterium group</taxon>
        <taxon>Rhizobium</taxon>
    </lineage>
</organism>
<evidence type="ECO:0000256" key="1">
    <source>
        <dbReference type="SAM" id="MobiDB-lite"/>
    </source>
</evidence>